<dbReference type="GO" id="GO:0006431">
    <property type="term" value="P:methionyl-tRNA aminoacylation"/>
    <property type="evidence" value="ECO:0007669"/>
    <property type="project" value="InterPro"/>
</dbReference>
<proteinExistence type="inferred from homology"/>
<dbReference type="InterPro" id="IPR014729">
    <property type="entry name" value="Rossmann-like_a/b/a_fold"/>
</dbReference>
<dbReference type="PANTHER" id="PTHR43326">
    <property type="entry name" value="METHIONYL-TRNA SYNTHETASE"/>
    <property type="match status" value="1"/>
</dbReference>
<dbReference type="Pfam" id="PF19303">
    <property type="entry name" value="Anticodon_3"/>
    <property type="match status" value="1"/>
</dbReference>
<evidence type="ECO:0000256" key="8">
    <source>
        <dbReference type="ARBA" id="ARBA00047364"/>
    </source>
</evidence>
<dbReference type="GO" id="GO:0005739">
    <property type="term" value="C:mitochondrion"/>
    <property type="evidence" value="ECO:0007669"/>
    <property type="project" value="UniProtKB-ARBA"/>
</dbReference>
<dbReference type="InterPro" id="IPR009080">
    <property type="entry name" value="tRNAsynth_Ia_anticodon-bd"/>
</dbReference>
<dbReference type="NCBIfam" id="TIGR00398">
    <property type="entry name" value="metG"/>
    <property type="match status" value="1"/>
</dbReference>
<comment type="similarity">
    <text evidence="1 10">Belongs to the class-I aminoacyl-tRNA synthetase family.</text>
</comment>
<dbReference type="Proteomes" id="UP000095009">
    <property type="component" value="Unassembled WGS sequence"/>
</dbReference>
<keyword evidence="6 10" id="KW-0648">Protein biosynthesis</keyword>
<name>A0A1E3PPB8_9ASCO</name>
<keyword evidence="14" id="KW-1185">Reference proteome</keyword>
<dbReference type="InterPro" id="IPR023457">
    <property type="entry name" value="Met-tRNA_synth_2"/>
</dbReference>
<evidence type="ECO:0000256" key="1">
    <source>
        <dbReference type="ARBA" id="ARBA00005594"/>
    </source>
</evidence>
<dbReference type="InterPro" id="IPR041872">
    <property type="entry name" value="Anticodon_Met"/>
</dbReference>
<dbReference type="PANTHER" id="PTHR43326:SF1">
    <property type="entry name" value="METHIONINE--TRNA LIGASE, MITOCHONDRIAL"/>
    <property type="match status" value="1"/>
</dbReference>
<keyword evidence="5 10" id="KW-0067">ATP-binding</keyword>
<keyword evidence="4 10" id="KW-0547">Nucleotide-binding</keyword>
<dbReference type="EC" id="6.1.1.10" evidence="2"/>
<feature type="domain" description="Methionyl/Leucyl tRNA synthetase" evidence="11">
    <location>
        <begin position="2"/>
        <end position="349"/>
    </location>
</feature>
<dbReference type="PRINTS" id="PR01041">
    <property type="entry name" value="TRNASYNTHMET"/>
</dbReference>
<evidence type="ECO:0000256" key="10">
    <source>
        <dbReference type="RuleBase" id="RU363039"/>
    </source>
</evidence>
<gene>
    <name evidence="13" type="ORF">NADFUDRAFT_82440</name>
</gene>
<dbReference type="SUPFAM" id="SSF52374">
    <property type="entry name" value="Nucleotidylyl transferase"/>
    <property type="match status" value="1"/>
</dbReference>
<evidence type="ECO:0000313" key="13">
    <source>
        <dbReference type="EMBL" id="ODQ66697.1"/>
    </source>
</evidence>
<dbReference type="InterPro" id="IPR014758">
    <property type="entry name" value="Met-tRNA_synth"/>
</dbReference>
<dbReference type="CDD" id="cd00814">
    <property type="entry name" value="MetRS_core"/>
    <property type="match status" value="1"/>
</dbReference>
<evidence type="ECO:0000256" key="4">
    <source>
        <dbReference type="ARBA" id="ARBA00022741"/>
    </source>
</evidence>
<accession>A0A1E3PPB8</accession>
<feature type="domain" description="Methionyl-tRNA synthetase anticodon-binding" evidence="12">
    <location>
        <begin position="386"/>
        <end position="479"/>
    </location>
</feature>
<evidence type="ECO:0000256" key="2">
    <source>
        <dbReference type="ARBA" id="ARBA00012838"/>
    </source>
</evidence>
<evidence type="ECO:0000256" key="9">
    <source>
        <dbReference type="ARBA" id="ARBA00068817"/>
    </source>
</evidence>
<dbReference type="OrthoDB" id="24670at2759"/>
<evidence type="ECO:0000256" key="3">
    <source>
        <dbReference type="ARBA" id="ARBA00022598"/>
    </source>
</evidence>
<dbReference type="SUPFAM" id="SSF47323">
    <property type="entry name" value="Anticodon-binding domain of a subclass of class I aminoacyl-tRNA synthetases"/>
    <property type="match status" value="1"/>
</dbReference>
<keyword evidence="7 10" id="KW-0030">Aminoacyl-tRNA synthetase</keyword>
<dbReference type="Gene3D" id="2.170.220.10">
    <property type="match status" value="1"/>
</dbReference>
<sequence>MVLSDIIKRWRMFNDGKPGMLTTGTDEHGLKIEIAAENAGIDTKIFVDGLSDKFKILMQQANISAERFIRTTDSDHVTSCISMWELLKARGFIYKGKHSGWYCISDETFYPETQIEDIVDTSTGKRCMVSKETGKSVEWTSEDNYYFAMSKVKEQLLAHLRKNPKCIIPKSRYDEIIKTVMNSEDNDLSISRPKSRVKWGIPVPGDDTQTIYVWLDALVNYLTSTGFPWKTEADFMKSAWPADVHLVGKDIIKFHCIYWPSFLLAAGLPLPKQVVVHSHWTMNGTKMSKSLGNVVDPTETIAHFGNDSVRFFLANDGHLGFDSNYSDERVQERHNVELANKYSNLLVRVCGPAFNIERALARTPEDLQKAVELAFQDKSHLLETYSNLKTNTNSLVCRMNDHMNEFCTAHTLDRVRELIADTNKFVQDAEPWKFKKEDNLAIQDAIIYIASEVSRISSLALQPFMPDISSKALNRLNVSIENRTVDYALIGADRTYGKGANRKGDHPVTHI</sequence>
<dbReference type="Gene3D" id="1.10.730.10">
    <property type="entry name" value="Isoleucyl-tRNA Synthetase, Domain 1"/>
    <property type="match status" value="1"/>
</dbReference>
<evidence type="ECO:0000256" key="7">
    <source>
        <dbReference type="ARBA" id="ARBA00023146"/>
    </source>
</evidence>
<dbReference type="GO" id="GO:0005524">
    <property type="term" value="F:ATP binding"/>
    <property type="evidence" value="ECO:0007669"/>
    <property type="project" value="UniProtKB-KW"/>
</dbReference>
<evidence type="ECO:0000259" key="11">
    <source>
        <dbReference type="Pfam" id="PF09334"/>
    </source>
</evidence>
<dbReference type="InterPro" id="IPR033911">
    <property type="entry name" value="MetRS_core"/>
</dbReference>
<evidence type="ECO:0000313" key="14">
    <source>
        <dbReference type="Proteomes" id="UP000095009"/>
    </source>
</evidence>
<evidence type="ECO:0000259" key="12">
    <source>
        <dbReference type="Pfam" id="PF19303"/>
    </source>
</evidence>
<organism evidence="13 14">
    <name type="scientific">Nadsonia fulvescens var. elongata DSM 6958</name>
    <dbReference type="NCBI Taxonomy" id="857566"/>
    <lineage>
        <taxon>Eukaryota</taxon>
        <taxon>Fungi</taxon>
        <taxon>Dikarya</taxon>
        <taxon>Ascomycota</taxon>
        <taxon>Saccharomycotina</taxon>
        <taxon>Dipodascomycetes</taxon>
        <taxon>Dipodascales</taxon>
        <taxon>Dipodascales incertae sedis</taxon>
        <taxon>Nadsonia</taxon>
    </lineage>
</organism>
<comment type="catalytic activity">
    <reaction evidence="8">
        <text>tRNA(Met) + L-methionine + ATP = L-methionyl-tRNA(Met) + AMP + diphosphate</text>
        <dbReference type="Rhea" id="RHEA:13481"/>
        <dbReference type="Rhea" id="RHEA-COMP:9667"/>
        <dbReference type="Rhea" id="RHEA-COMP:9698"/>
        <dbReference type="ChEBI" id="CHEBI:30616"/>
        <dbReference type="ChEBI" id="CHEBI:33019"/>
        <dbReference type="ChEBI" id="CHEBI:57844"/>
        <dbReference type="ChEBI" id="CHEBI:78442"/>
        <dbReference type="ChEBI" id="CHEBI:78530"/>
        <dbReference type="ChEBI" id="CHEBI:456215"/>
        <dbReference type="EC" id="6.1.1.10"/>
    </reaction>
</comment>
<dbReference type="Pfam" id="PF09334">
    <property type="entry name" value="tRNA-synt_1g"/>
    <property type="match status" value="1"/>
</dbReference>
<dbReference type="FunFam" id="2.170.220.10:FF:000001">
    <property type="entry name" value="methionine--tRNA ligase, mitochondrial"/>
    <property type="match status" value="1"/>
</dbReference>
<dbReference type="Gene3D" id="3.40.50.620">
    <property type="entry name" value="HUPs"/>
    <property type="match status" value="1"/>
</dbReference>
<reference evidence="13 14" key="1">
    <citation type="journal article" date="2016" name="Proc. Natl. Acad. Sci. U.S.A.">
        <title>Comparative genomics of biotechnologically important yeasts.</title>
        <authorList>
            <person name="Riley R."/>
            <person name="Haridas S."/>
            <person name="Wolfe K.H."/>
            <person name="Lopes M.R."/>
            <person name="Hittinger C.T."/>
            <person name="Goeker M."/>
            <person name="Salamov A.A."/>
            <person name="Wisecaver J.H."/>
            <person name="Long T.M."/>
            <person name="Calvey C.H."/>
            <person name="Aerts A.L."/>
            <person name="Barry K.W."/>
            <person name="Choi C."/>
            <person name="Clum A."/>
            <person name="Coughlan A.Y."/>
            <person name="Deshpande S."/>
            <person name="Douglass A.P."/>
            <person name="Hanson S.J."/>
            <person name="Klenk H.-P."/>
            <person name="LaButti K.M."/>
            <person name="Lapidus A."/>
            <person name="Lindquist E.A."/>
            <person name="Lipzen A.M."/>
            <person name="Meier-Kolthoff J.P."/>
            <person name="Ohm R.A."/>
            <person name="Otillar R.P."/>
            <person name="Pangilinan J.L."/>
            <person name="Peng Y."/>
            <person name="Rokas A."/>
            <person name="Rosa C.A."/>
            <person name="Scheuner C."/>
            <person name="Sibirny A.A."/>
            <person name="Slot J.C."/>
            <person name="Stielow J.B."/>
            <person name="Sun H."/>
            <person name="Kurtzman C.P."/>
            <person name="Blackwell M."/>
            <person name="Grigoriev I.V."/>
            <person name="Jeffries T.W."/>
        </authorList>
    </citation>
    <scope>NUCLEOTIDE SEQUENCE [LARGE SCALE GENOMIC DNA]</scope>
    <source>
        <strain evidence="13 14">DSM 6958</strain>
    </source>
</reference>
<dbReference type="EMBL" id="KV454408">
    <property type="protein sequence ID" value="ODQ66697.1"/>
    <property type="molecule type" value="Genomic_DNA"/>
</dbReference>
<protein>
    <recommendedName>
        <fullName evidence="9">Probable methionine--tRNA ligase, mitochondrial</fullName>
        <ecNumber evidence="2">6.1.1.10</ecNumber>
    </recommendedName>
</protein>
<dbReference type="InterPro" id="IPR015413">
    <property type="entry name" value="Methionyl/Leucyl_tRNA_Synth"/>
</dbReference>
<dbReference type="GO" id="GO:0004825">
    <property type="term" value="F:methionine-tRNA ligase activity"/>
    <property type="evidence" value="ECO:0007669"/>
    <property type="project" value="UniProtKB-EC"/>
</dbReference>
<evidence type="ECO:0000256" key="6">
    <source>
        <dbReference type="ARBA" id="ARBA00022917"/>
    </source>
</evidence>
<dbReference type="AlphaFoldDB" id="A0A1E3PPB8"/>
<dbReference type="STRING" id="857566.A0A1E3PPB8"/>
<keyword evidence="3 10" id="KW-0436">Ligase</keyword>
<evidence type="ECO:0000256" key="5">
    <source>
        <dbReference type="ARBA" id="ARBA00022840"/>
    </source>
</evidence>